<reference evidence="1 2" key="1">
    <citation type="journal article" date="2020" name="ISME J.">
        <title>Uncovering the hidden diversity of litter-decomposition mechanisms in mushroom-forming fungi.</title>
        <authorList>
            <person name="Floudas D."/>
            <person name="Bentzer J."/>
            <person name="Ahren D."/>
            <person name="Johansson T."/>
            <person name="Persson P."/>
            <person name="Tunlid A."/>
        </authorList>
    </citation>
    <scope>NUCLEOTIDE SEQUENCE [LARGE SCALE GENOMIC DNA]</scope>
    <source>
        <strain evidence="1 2">CBS 291.85</strain>
    </source>
</reference>
<dbReference type="EMBL" id="JAACJM010000326">
    <property type="protein sequence ID" value="KAF5331443.1"/>
    <property type="molecule type" value="Genomic_DNA"/>
</dbReference>
<proteinExistence type="predicted"/>
<gene>
    <name evidence="1" type="ORF">D9758_016350</name>
</gene>
<keyword evidence="2" id="KW-1185">Reference proteome</keyword>
<comment type="caution">
    <text evidence="1">The sequence shown here is derived from an EMBL/GenBank/DDBJ whole genome shotgun (WGS) entry which is preliminary data.</text>
</comment>
<evidence type="ECO:0000313" key="1">
    <source>
        <dbReference type="EMBL" id="KAF5331443.1"/>
    </source>
</evidence>
<sequence>MERPRNRCDAYGMASTLLTIFATLSRRGLGLVGESPGVQQLGYTFTVLNHIVRSHKTCNRHAIKLDLWASTIHQRTPGDSWCNAL</sequence>
<protein>
    <submittedName>
        <fullName evidence="1">Uncharacterized protein</fullName>
    </submittedName>
</protein>
<organism evidence="1 2">
    <name type="scientific">Tetrapyrgos nigripes</name>
    <dbReference type="NCBI Taxonomy" id="182062"/>
    <lineage>
        <taxon>Eukaryota</taxon>
        <taxon>Fungi</taxon>
        <taxon>Dikarya</taxon>
        <taxon>Basidiomycota</taxon>
        <taxon>Agaricomycotina</taxon>
        <taxon>Agaricomycetes</taxon>
        <taxon>Agaricomycetidae</taxon>
        <taxon>Agaricales</taxon>
        <taxon>Marasmiineae</taxon>
        <taxon>Marasmiaceae</taxon>
        <taxon>Tetrapyrgos</taxon>
    </lineage>
</organism>
<accession>A0A8H5BY32</accession>
<dbReference type="AlphaFoldDB" id="A0A8H5BY32"/>
<name>A0A8H5BY32_9AGAR</name>
<dbReference type="Proteomes" id="UP000559256">
    <property type="component" value="Unassembled WGS sequence"/>
</dbReference>
<evidence type="ECO:0000313" key="2">
    <source>
        <dbReference type="Proteomes" id="UP000559256"/>
    </source>
</evidence>